<proteinExistence type="predicted"/>
<dbReference type="PROSITE" id="PS51257">
    <property type="entry name" value="PROKAR_LIPOPROTEIN"/>
    <property type="match status" value="1"/>
</dbReference>
<feature type="signal peptide" evidence="2">
    <location>
        <begin position="1"/>
        <end position="23"/>
    </location>
</feature>
<dbReference type="EMBL" id="CADILD010000002">
    <property type="protein sequence ID" value="CAB3884706.1"/>
    <property type="molecule type" value="Genomic_DNA"/>
</dbReference>
<evidence type="ECO:0000313" key="3">
    <source>
        <dbReference type="EMBL" id="CAB3884706.1"/>
    </source>
</evidence>
<evidence type="ECO:0000313" key="4">
    <source>
        <dbReference type="Proteomes" id="UP000494105"/>
    </source>
</evidence>
<sequence length="342" mass="34256">MPCVTRRLPVALLVCLTAILAGCASPKPAFEREDFTQNDVFSRTFPTASTTACDAGRRALLSQGYNIDRFDPARVSGHKNFQGEDGLHTQINFNIDCASDGSANQRATVFANAVQDRYSIKRTTSSASVGVSVLGQVSMPFGSSDDSLVKTASQTVSRPKFYEGFFQLLQRFLPDAEAAAAPHVPPPSRARGSQAKPAAPPADPVVSPDAPADTLNPAAANGPSGPGAVPDKAVNSGADKPAGDTPHPTPPSTPGNTETGTTPAVPATSGSAAPTTPPASASAAASATTPASASTAPSSTTSAASTATTSSTTSAAPSASTSAASPATSSATTTPDTPATGR</sequence>
<dbReference type="AlphaFoldDB" id="A0A6S7D9J9"/>
<reference evidence="3 4" key="1">
    <citation type="submission" date="2020-04" db="EMBL/GenBank/DDBJ databases">
        <authorList>
            <person name="De Canck E."/>
        </authorList>
    </citation>
    <scope>NUCLEOTIDE SEQUENCE [LARGE SCALE GENOMIC DNA]</scope>
    <source>
        <strain evidence="3 4">LMG 1861</strain>
    </source>
</reference>
<accession>A0A6S7D9J9</accession>
<feature type="compositionally biased region" description="Low complexity" evidence="1">
    <location>
        <begin position="261"/>
        <end position="342"/>
    </location>
</feature>
<organism evidence="3 4">
    <name type="scientific">Achromobacter piechaudii</name>
    <dbReference type="NCBI Taxonomy" id="72556"/>
    <lineage>
        <taxon>Bacteria</taxon>
        <taxon>Pseudomonadati</taxon>
        <taxon>Pseudomonadota</taxon>
        <taxon>Betaproteobacteria</taxon>
        <taxon>Burkholderiales</taxon>
        <taxon>Alcaligenaceae</taxon>
        <taxon>Achromobacter</taxon>
    </lineage>
</organism>
<feature type="chain" id="PRO_5028856492" description="DUF2242 domain-containing protein" evidence="2">
    <location>
        <begin position="24"/>
        <end position="342"/>
    </location>
</feature>
<evidence type="ECO:0000256" key="1">
    <source>
        <dbReference type="SAM" id="MobiDB-lite"/>
    </source>
</evidence>
<name>A0A6S7D9J9_9BURK</name>
<feature type="region of interest" description="Disordered" evidence="1">
    <location>
        <begin position="179"/>
        <end position="342"/>
    </location>
</feature>
<protein>
    <recommendedName>
        <fullName evidence="5">DUF2242 domain-containing protein</fullName>
    </recommendedName>
</protein>
<gene>
    <name evidence="3" type="ORF">LMG1861_03460</name>
</gene>
<dbReference type="RefSeq" id="WP_175129037.1">
    <property type="nucleotide sequence ID" value="NZ_CADILD010000002.1"/>
</dbReference>
<feature type="compositionally biased region" description="Low complexity" evidence="1">
    <location>
        <begin position="204"/>
        <end position="230"/>
    </location>
</feature>
<keyword evidence="2" id="KW-0732">Signal</keyword>
<evidence type="ECO:0008006" key="5">
    <source>
        <dbReference type="Google" id="ProtNLM"/>
    </source>
</evidence>
<dbReference type="InterPro" id="IPR018718">
    <property type="entry name" value="DUF2242"/>
</dbReference>
<dbReference type="Pfam" id="PF10001">
    <property type="entry name" value="DUF2242"/>
    <property type="match status" value="1"/>
</dbReference>
<dbReference type="Proteomes" id="UP000494105">
    <property type="component" value="Unassembled WGS sequence"/>
</dbReference>
<evidence type="ECO:0000256" key="2">
    <source>
        <dbReference type="SAM" id="SignalP"/>
    </source>
</evidence>